<evidence type="ECO:0000256" key="1">
    <source>
        <dbReference type="ARBA" id="ARBA00023015"/>
    </source>
</evidence>
<dbReference type="GO" id="GO:0003700">
    <property type="term" value="F:DNA-binding transcription factor activity"/>
    <property type="evidence" value="ECO:0007669"/>
    <property type="project" value="InterPro"/>
</dbReference>
<evidence type="ECO:0000313" key="5">
    <source>
        <dbReference type="EMBL" id="EWC63667.1"/>
    </source>
</evidence>
<dbReference type="EMBL" id="AYXG01000039">
    <property type="protein sequence ID" value="EWC63667.1"/>
    <property type="molecule type" value="Genomic_DNA"/>
</dbReference>
<organism evidence="5 6">
    <name type="scientific">Actinokineospora spheciospongiae</name>
    <dbReference type="NCBI Taxonomy" id="909613"/>
    <lineage>
        <taxon>Bacteria</taxon>
        <taxon>Bacillati</taxon>
        <taxon>Actinomycetota</taxon>
        <taxon>Actinomycetes</taxon>
        <taxon>Pseudonocardiales</taxon>
        <taxon>Pseudonocardiaceae</taxon>
        <taxon>Actinokineospora</taxon>
    </lineage>
</organism>
<dbReference type="SUPFAM" id="SSF46785">
    <property type="entry name" value="Winged helix' DNA-binding domain"/>
    <property type="match status" value="1"/>
</dbReference>
<proteinExistence type="predicted"/>
<dbReference type="PANTHER" id="PTHR43132:SF6">
    <property type="entry name" value="HTH-TYPE TRANSCRIPTIONAL REPRESSOR CZRA"/>
    <property type="match status" value="1"/>
</dbReference>
<dbReference type="InterPro" id="IPR051011">
    <property type="entry name" value="Metal_resp_trans_reg"/>
</dbReference>
<dbReference type="InterPro" id="IPR001845">
    <property type="entry name" value="HTH_ArsR_DNA-bd_dom"/>
</dbReference>
<dbReference type="eggNOG" id="COG0640">
    <property type="taxonomic scope" value="Bacteria"/>
</dbReference>
<dbReference type="STRING" id="909613.UO65_0964"/>
<evidence type="ECO:0000313" key="6">
    <source>
        <dbReference type="Proteomes" id="UP000019277"/>
    </source>
</evidence>
<dbReference type="InterPro" id="IPR036390">
    <property type="entry name" value="WH_DNA-bd_sf"/>
</dbReference>
<dbReference type="CDD" id="cd00090">
    <property type="entry name" value="HTH_ARSR"/>
    <property type="match status" value="1"/>
</dbReference>
<accession>W7J3P0</accession>
<dbReference type="Proteomes" id="UP000019277">
    <property type="component" value="Unassembled WGS sequence"/>
</dbReference>
<dbReference type="PATRIC" id="fig|909613.9.peg.978"/>
<dbReference type="SMART" id="SM00418">
    <property type="entry name" value="HTH_ARSR"/>
    <property type="match status" value="1"/>
</dbReference>
<protein>
    <submittedName>
        <fullName evidence="5">Putative transcriptional regulator</fullName>
    </submittedName>
</protein>
<feature type="domain" description="HTH arsR-type" evidence="4">
    <location>
        <begin position="247"/>
        <end position="322"/>
    </location>
</feature>
<gene>
    <name evidence="5" type="ORF">UO65_0964</name>
</gene>
<evidence type="ECO:0000259" key="4">
    <source>
        <dbReference type="SMART" id="SM00418"/>
    </source>
</evidence>
<dbReference type="Pfam" id="PF19361">
    <property type="entry name" value="DUF5937"/>
    <property type="match status" value="1"/>
</dbReference>
<comment type="caution">
    <text evidence="5">The sequence shown here is derived from an EMBL/GenBank/DDBJ whole genome shotgun (WGS) entry which is preliminary data.</text>
</comment>
<dbReference type="InterPro" id="IPR045981">
    <property type="entry name" value="DUF5937"/>
</dbReference>
<dbReference type="PANTHER" id="PTHR43132">
    <property type="entry name" value="ARSENICAL RESISTANCE OPERON REPRESSOR ARSR-RELATED"/>
    <property type="match status" value="1"/>
</dbReference>
<evidence type="ECO:0000256" key="2">
    <source>
        <dbReference type="ARBA" id="ARBA00023125"/>
    </source>
</evidence>
<reference evidence="5 6" key="1">
    <citation type="journal article" date="2014" name="Genome Announc.">
        <title>Draft Genome Sequence of the Antitrypanosomally Active Sponge-Associated Bacterium Actinokineospora sp. Strain EG49.</title>
        <authorList>
            <person name="Harjes J."/>
            <person name="Ryu T."/>
            <person name="Abdelmohsen U.R."/>
            <person name="Moitinho-Silva L."/>
            <person name="Horn H."/>
            <person name="Ravasi T."/>
            <person name="Hentschel U."/>
        </authorList>
    </citation>
    <scope>NUCLEOTIDE SEQUENCE [LARGE SCALE GENOMIC DNA]</scope>
    <source>
        <strain evidence="5 6">EG49</strain>
    </source>
</reference>
<dbReference type="GO" id="GO:0003677">
    <property type="term" value="F:DNA binding"/>
    <property type="evidence" value="ECO:0007669"/>
    <property type="project" value="UniProtKB-KW"/>
</dbReference>
<sequence length="335" mass="35313">MTGEDLLRTRFALSPAFELDGLLRALAGVSRVRLPQAWRARLRPAFDRLRLQPGFAALLALQSPRHGAAFVTPPPSVLAQTWEEDVARVLATPVGVAREEISACAGHRPVGDPRVAALLGSASVVEHLADALTAAWHELLAADWPQVRAVCERDVVHRAGRLGGGGWVAALGGLHPRVRWGGGAVAVTGVPGRRVRASDGSGLLFVPSVFVWPRVAVHLDAPWPAAIIYPARGAAALWESTRGHDPDALAALLGRSRARLLVALADPAGTTHLARSLGLAVGAVGDHLAVLRRAGLLDRARAGRSVLYRRTPLGDALVAGASAPRARHGRLRPQG</sequence>
<dbReference type="AlphaFoldDB" id="W7J3P0"/>
<keyword evidence="2" id="KW-0238">DNA-binding</keyword>
<evidence type="ECO:0000256" key="3">
    <source>
        <dbReference type="ARBA" id="ARBA00023163"/>
    </source>
</evidence>
<dbReference type="InterPro" id="IPR011991">
    <property type="entry name" value="ArsR-like_HTH"/>
</dbReference>
<keyword evidence="6" id="KW-1185">Reference proteome</keyword>
<keyword evidence="1" id="KW-0805">Transcription regulation</keyword>
<keyword evidence="3" id="KW-0804">Transcription</keyword>
<dbReference type="InterPro" id="IPR036388">
    <property type="entry name" value="WH-like_DNA-bd_sf"/>
</dbReference>
<dbReference type="Gene3D" id="1.10.10.10">
    <property type="entry name" value="Winged helix-like DNA-binding domain superfamily/Winged helix DNA-binding domain"/>
    <property type="match status" value="1"/>
</dbReference>
<name>W7J3P0_9PSEU</name>